<evidence type="ECO:0000313" key="12">
    <source>
        <dbReference type="EMBL" id="BBX75701.1"/>
    </source>
</evidence>
<sequence length="350" mass="36305">MVLFAALRDMQWRKRRLVIAIVSTGLIFGMTLVLTGLANGFRVEARHTVDSMGVDEFVVKSGAAGPFLGSIPFPDVDLARVASLPGVVAAAPLGCVGTMMKEGTSTRNVTAFGAPEHGPGMPQVSEGRAPSTPDEVAASSTVGRHVGDTIEVGTHTLRIVGIVPDSTAMAKIPNVFLTTEGLQRLAYNGQPNITSFGIKGAPRQLPEGYQSFDRTGAVNELVRPLKVAVNSISIVAVLLWIVAVLIVGSVVYLSALERLRDFAVFKAIGTPTRSIVAGLALQALVVALLAALVGVILAQLLAPLFPMIVAVPAGAYLALPVVAIVIGLLASLAGLRRVVAVDPALAFGGP</sequence>
<feature type="domain" description="ABC3 transporter permease C-terminal" evidence="10">
    <location>
        <begin position="234"/>
        <end position="340"/>
    </location>
</feature>
<dbReference type="Pfam" id="PF12704">
    <property type="entry name" value="MacB_PCD"/>
    <property type="match status" value="1"/>
</dbReference>
<proteinExistence type="inferred from homology"/>
<evidence type="ECO:0000256" key="6">
    <source>
        <dbReference type="ARBA" id="ARBA00023136"/>
    </source>
</evidence>
<comment type="similarity">
    <text evidence="7">Belongs to the ABC-4 integral membrane protein family.</text>
</comment>
<keyword evidence="5 9" id="KW-1133">Transmembrane helix</keyword>
<feature type="domain" description="MacB-like periplasmic core" evidence="11">
    <location>
        <begin position="25"/>
        <end position="190"/>
    </location>
</feature>
<feature type="transmembrane region" description="Helical" evidence="9">
    <location>
        <begin position="232"/>
        <end position="255"/>
    </location>
</feature>
<dbReference type="Proteomes" id="UP000467236">
    <property type="component" value="Chromosome"/>
</dbReference>
<feature type="transmembrane region" description="Helical" evidence="9">
    <location>
        <begin position="304"/>
        <end position="330"/>
    </location>
</feature>
<evidence type="ECO:0000256" key="5">
    <source>
        <dbReference type="ARBA" id="ARBA00022989"/>
    </source>
</evidence>
<dbReference type="GO" id="GO:0005886">
    <property type="term" value="C:plasma membrane"/>
    <property type="evidence" value="ECO:0007669"/>
    <property type="project" value="UniProtKB-SubCell"/>
</dbReference>
<evidence type="ECO:0000256" key="8">
    <source>
        <dbReference type="SAM" id="MobiDB-lite"/>
    </source>
</evidence>
<evidence type="ECO:0000256" key="2">
    <source>
        <dbReference type="ARBA" id="ARBA00022448"/>
    </source>
</evidence>
<dbReference type="PANTHER" id="PTHR43738:SF1">
    <property type="entry name" value="HEMIN TRANSPORT SYSTEM PERMEASE PROTEIN HRTB-RELATED"/>
    <property type="match status" value="1"/>
</dbReference>
<feature type="transmembrane region" description="Helical" evidence="9">
    <location>
        <begin position="275"/>
        <end position="298"/>
    </location>
</feature>
<evidence type="ECO:0000256" key="1">
    <source>
        <dbReference type="ARBA" id="ARBA00004651"/>
    </source>
</evidence>
<dbReference type="InterPro" id="IPR003838">
    <property type="entry name" value="ABC3_permease_C"/>
</dbReference>
<accession>A0A7I7MTY0</accession>
<evidence type="ECO:0000259" key="11">
    <source>
        <dbReference type="Pfam" id="PF12704"/>
    </source>
</evidence>
<keyword evidence="2" id="KW-0813">Transport</keyword>
<name>A0A7I7MTY0_9MYCO</name>
<protein>
    <submittedName>
        <fullName evidence="12">Glutamine ABC transporter permease</fullName>
    </submittedName>
</protein>
<keyword evidence="13" id="KW-1185">Reference proteome</keyword>
<evidence type="ECO:0000256" key="4">
    <source>
        <dbReference type="ARBA" id="ARBA00022692"/>
    </source>
</evidence>
<evidence type="ECO:0000256" key="3">
    <source>
        <dbReference type="ARBA" id="ARBA00022475"/>
    </source>
</evidence>
<dbReference type="KEGG" id="mshj:MSHI_36070"/>
<reference evidence="12 13" key="1">
    <citation type="journal article" date="2019" name="Emerg. Microbes Infect.">
        <title>Comprehensive subspecies identification of 175 nontuberculous mycobacteria species based on 7547 genomic profiles.</title>
        <authorList>
            <person name="Matsumoto Y."/>
            <person name="Kinjo T."/>
            <person name="Motooka D."/>
            <person name="Nabeya D."/>
            <person name="Jung N."/>
            <person name="Uechi K."/>
            <person name="Horii T."/>
            <person name="Iida T."/>
            <person name="Fujita J."/>
            <person name="Nakamura S."/>
        </authorList>
    </citation>
    <scope>NUCLEOTIDE SEQUENCE [LARGE SCALE GENOMIC DNA]</scope>
    <source>
        <strain evidence="12 13">JCM 14233</strain>
    </source>
</reference>
<evidence type="ECO:0000259" key="10">
    <source>
        <dbReference type="Pfam" id="PF02687"/>
    </source>
</evidence>
<feature type="region of interest" description="Disordered" evidence="8">
    <location>
        <begin position="115"/>
        <end position="134"/>
    </location>
</feature>
<evidence type="ECO:0000256" key="9">
    <source>
        <dbReference type="SAM" id="Phobius"/>
    </source>
</evidence>
<keyword evidence="6 9" id="KW-0472">Membrane</keyword>
<dbReference type="InterPro" id="IPR025857">
    <property type="entry name" value="MacB_PCD"/>
</dbReference>
<evidence type="ECO:0000313" key="13">
    <source>
        <dbReference type="Proteomes" id="UP000467236"/>
    </source>
</evidence>
<dbReference type="EMBL" id="AP022575">
    <property type="protein sequence ID" value="BBX75701.1"/>
    <property type="molecule type" value="Genomic_DNA"/>
</dbReference>
<dbReference type="InterPro" id="IPR051125">
    <property type="entry name" value="ABC-4/HrtB_transporter"/>
</dbReference>
<keyword evidence="3" id="KW-1003">Cell membrane</keyword>
<keyword evidence="4 9" id="KW-0812">Transmembrane</keyword>
<dbReference type="Pfam" id="PF02687">
    <property type="entry name" value="FtsX"/>
    <property type="match status" value="1"/>
</dbReference>
<evidence type="ECO:0000256" key="7">
    <source>
        <dbReference type="ARBA" id="ARBA00038076"/>
    </source>
</evidence>
<dbReference type="AlphaFoldDB" id="A0A7I7MTY0"/>
<comment type="subcellular location">
    <subcellularLocation>
        <location evidence="1">Cell membrane</location>
        <topology evidence="1">Multi-pass membrane protein</topology>
    </subcellularLocation>
</comment>
<dbReference type="PANTHER" id="PTHR43738">
    <property type="entry name" value="ABC TRANSPORTER, MEMBRANE PROTEIN"/>
    <property type="match status" value="1"/>
</dbReference>
<gene>
    <name evidence="12" type="ORF">MSHI_36070</name>
</gene>
<organism evidence="12 13">
    <name type="scientific">Mycobacterium shinjukuense</name>
    <dbReference type="NCBI Taxonomy" id="398694"/>
    <lineage>
        <taxon>Bacteria</taxon>
        <taxon>Bacillati</taxon>
        <taxon>Actinomycetota</taxon>
        <taxon>Actinomycetes</taxon>
        <taxon>Mycobacteriales</taxon>
        <taxon>Mycobacteriaceae</taxon>
        <taxon>Mycobacterium</taxon>
    </lineage>
</organism>